<evidence type="ECO:0000256" key="1">
    <source>
        <dbReference type="SAM" id="Phobius"/>
    </source>
</evidence>
<keyword evidence="1" id="KW-0472">Membrane</keyword>
<accession>A0AAV4TSR4</accession>
<sequence>MQSVLNSKSLMHKVPACSAQRKSHQHRPICKSPRGIHPVGQRHKFRGRMTVVRAFLSPSTVNRDVDSSFIRCINITLRAANCTSASFYLISLFCCCFGVLSGAGLPTAEKNDMCSQKKSWCG</sequence>
<keyword evidence="1" id="KW-0812">Transmembrane</keyword>
<evidence type="ECO:0000313" key="2">
    <source>
        <dbReference type="EMBL" id="GIY47930.1"/>
    </source>
</evidence>
<gene>
    <name evidence="2" type="ORF">CDAR_443571</name>
</gene>
<feature type="transmembrane region" description="Helical" evidence="1">
    <location>
        <begin position="87"/>
        <end position="108"/>
    </location>
</feature>
<dbReference type="AlphaFoldDB" id="A0AAV4TSR4"/>
<organism evidence="2 3">
    <name type="scientific">Caerostris darwini</name>
    <dbReference type="NCBI Taxonomy" id="1538125"/>
    <lineage>
        <taxon>Eukaryota</taxon>
        <taxon>Metazoa</taxon>
        <taxon>Ecdysozoa</taxon>
        <taxon>Arthropoda</taxon>
        <taxon>Chelicerata</taxon>
        <taxon>Arachnida</taxon>
        <taxon>Araneae</taxon>
        <taxon>Araneomorphae</taxon>
        <taxon>Entelegynae</taxon>
        <taxon>Araneoidea</taxon>
        <taxon>Araneidae</taxon>
        <taxon>Caerostris</taxon>
    </lineage>
</organism>
<keyword evidence="3" id="KW-1185">Reference proteome</keyword>
<dbReference type="EMBL" id="BPLQ01010035">
    <property type="protein sequence ID" value="GIY47930.1"/>
    <property type="molecule type" value="Genomic_DNA"/>
</dbReference>
<reference evidence="2 3" key="1">
    <citation type="submission" date="2021-06" db="EMBL/GenBank/DDBJ databases">
        <title>Caerostris darwini draft genome.</title>
        <authorList>
            <person name="Kono N."/>
            <person name="Arakawa K."/>
        </authorList>
    </citation>
    <scope>NUCLEOTIDE SEQUENCE [LARGE SCALE GENOMIC DNA]</scope>
</reference>
<evidence type="ECO:0000313" key="3">
    <source>
        <dbReference type="Proteomes" id="UP001054837"/>
    </source>
</evidence>
<dbReference type="Proteomes" id="UP001054837">
    <property type="component" value="Unassembled WGS sequence"/>
</dbReference>
<keyword evidence="1" id="KW-1133">Transmembrane helix</keyword>
<comment type="caution">
    <text evidence="2">The sequence shown here is derived from an EMBL/GenBank/DDBJ whole genome shotgun (WGS) entry which is preliminary data.</text>
</comment>
<proteinExistence type="predicted"/>
<name>A0AAV4TSR4_9ARAC</name>
<protein>
    <submittedName>
        <fullName evidence="2">Uncharacterized protein</fullName>
    </submittedName>
</protein>